<reference evidence="3 4" key="1">
    <citation type="submission" date="2024-10" db="EMBL/GenBank/DDBJ databases">
        <title>Updated reference genomes for cyclostephanoid diatoms.</title>
        <authorList>
            <person name="Roberts W.R."/>
            <person name="Alverson A.J."/>
        </authorList>
    </citation>
    <scope>NUCLEOTIDE SEQUENCE [LARGE SCALE GENOMIC DNA]</scope>
    <source>
        <strain evidence="3 4">AJA010-31</strain>
    </source>
</reference>
<accession>A0ABD3MUI5</accession>
<proteinExistence type="predicted"/>
<keyword evidence="1" id="KW-0812">Transmembrane</keyword>
<dbReference type="Proteomes" id="UP001530400">
    <property type="component" value="Unassembled WGS sequence"/>
</dbReference>
<organism evidence="3 4">
    <name type="scientific">Cyclotella atomus</name>
    <dbReference type="NCBI Taxonomy" id="382360"/>
    <lineage>
        <taxon>Eukaryota</taxon>
        <taxon>Sar</taxon>
        <taxon>Stramenopiles</taxon>
        <taxon>Ochrophyta</taxon>
        <taxon>Bacillariophyta</taxon>
        <taxon>Coscinodiscophyceae</taxon>
        <taxon>Thalassiosirophycidae</taxon>
        <taxon>Stephanodiscales</taxon>
        <taxon>Stephanodiscaceae</taxon>
        <taxon>Cyclotella</taxon>
    </lineage>
</organism>
<feature type="signal peptide" evidence="2">
    <location>
        <begin position="1"/>
        <end position="19"/>
    </location>
</feature>
<keyword evidence="1" id="KW-1133">Transmembrane helix</keyword>
<dbReference type="EMBL" id="JALLPJ020001361">
    <property type="protein sequence ID" value="KAL3767629.1"/>
    <property type="molecule type" value="Genomic_DNA"/>
</dbReference>
<evidence type="ECO:0000256" key="1">
    <source>
        <dbReference type="SAM" id="Phobius"/>
    </source>
</evidence>
<feature type="transmembrane region" description="Helical" evidence="1">
    <location>
        <begin position="219"/>
        <end position="238"/>
    </location>
</feature>
<keyword evidence="1" id="KW-0472">Membrane</keyword>
<feature type="transmembrane region" description="Helical" evidence="1">
    <location>
        <begin position="383"/>
        <end position="402"/>
    </location>
</feature>
<evidence type="ECO:0000313" key="3">
    <source>
        <dbReference type="EMBL" id="KAL3767629.1"/>
    </source>
</evidence>
<evidence type="ECO:0008006" key="5">
    <source>
        <dbReference type="Google" id="ProtNLM"/>
    </source>
</evidence>
<feature type="chain" id="PRO_5044814993" description="ABC transmembrane type-1 domain-containing protein" evidence="2">
    <location>
        <begin position="20"/>
        <end position="484"/>
    </location>
</feature>
<comment type="caution">
    <text evidence="3">The sequence shown here is derived from an EMBL/GenBank/DDBJ whole genome shotgun (WGS) entry which is preliminary data.</text>
</comment>
<evidence type="ECO:0000256" key="2">
    <source>
        <dbReference type="SAM" id="SignalP"/>
    </source>
</evidence>
<dbReference type="AlphaFoldDB" id="A0ABD3MUI5"/>
<sequence length="484" mass="52967">MNATNLFVFLATALPPVLAFRPSRIHPKTTLAAPSGRSIELFPSDDSDYESANASEPSTRLTFINTFDDVGINNTPTQSKFQMGTISITDPVDVIADWVAEKFVEQSLQSKSSNGAVGGDAGDAYILESYSPGSTLSTIAKASHPYIPLSYQMRTVVRVMLPSLVFAAFGTVVYPSMAQFLAHLPSEAIGGSPTSNSLLYTDEVLTVLSNDLSQYVQNILTTCALLFGMLVGQTYYFMYQQQEHIFFALFKEVTEAKSLLEQISLMAYGRESLYPSLLSRMDYYVQNDLKMLSVQEPTSATSRLPKNDPLESILYATSVGVPGVMYENVKSLRQARAARCGALQRKLPNIHIVLLRLLGVIVLSTFPICGSGSQAIAPNVLVLQSYMFGILVFGLTLVINVVEELRNSRKMGAYNADGVLAVMVGGLEEELQERLSGKIWTGVSPTLPVKEVDVSYTDAGSVTASLSRRGRMKDWLKTKLLHKQ</sequence>
<feature type="transmembrane region" description="Helical" evidence="1">
    <location>
        <begin position="353"/>
        <end position="377"/>
    </location>
</feature>
<gene>
    <name evidence="3" type="ORF">ACHAWO_011094</name>
</gene>
<keyword evidence="4" id="KW-1185">Reference proteome</keyword>
<keyword evidence="2" id="KW-0732">Signal</keyword>
<evidence type="ECO:0000313" key="4">
    <source>
        <dbReference type="Proteomes" id="UP001530400"/>
    </source>
</evidence>
<name>A0ABD3MUI5_9STRA</name>
<protein>
    <recommendedName>
        <fullName evidence="5">ABC transmembrane type-1 domain-containing protein</fullName>
    </recommendedName>
</protein>